<feature type="compositionally biased region" description="Basic and acidic residues" evidence="1">
    <location>
        <begin position="109"/>
        <end position="121"/>
    </location>
</feature>
<sequence>MAALASSSTAPILVVPKPAMVREYSKAAALLVLAAASQHHDLDSFAADLDGAEKGIRRAELDLQDMKRVTTGKDDVSRASKPLVSSPEAEQASATGANRYEGLQMAVDDSNRPEGEDDTKS</sequence>
<evidence type="ECO:0000313" key="2">
    <source>
        <dbReference type="EMBL" id="KIN08808.1"/>
    </source>
</evidence>
<dbReference type="HOGENOM" id="CLU_2038727_0_0_1"/>
<dbReference type="EMBL" id="KN832870">
    <property type="protein sequence ID" value="KIN08808.1"/>
    <property type="molecule type" value="Genomic_DNA"/>
</dbReference>
<feature type="region of interest" description="Disordered" evidence="1">
    <location>
        <begin position="69"/>
        <end position="121"/>
    </location>
</feature>
<protein>
    <submittedName>
        <fullName evidence="2">Uncharacterized protein</fullName>
    </submittedName>
</protein>
<feature type="compositionally biased region" description="Basic and acidic residues" evidence="1">
    <location>
        <begin position="69"/>
        <end position="78"/>
    </location>
</feature>
<gene>
    <name evidence="2" type="ORF">OIDMADRAFT_23564</name>
</gene>
<reference evidence="3" key="2">
    <citation type="submission" date="2015-01" db="EMBL/GenBank/DDBJ databases">
        <title>Evolutionary Origins and Diversification of the Mycorrhizal Mutualists.</title>
        <authorList>
            <consortium name="DOE Joint Genome Institute"/>
            <consortium name="Mycorrhizal Genomics Consortium"/>
            <person name="Kohler A."/>
            <person name="Kuo A."/>
            <person name="Nagy L.G."/>
            <person name="Floudas D."/>
            <person name="Copeland A."/>
            <person name="Barry K.W."/>
            <person name="Cichocki N."/>
            <person name="Veneault-Fourrey C."/>
            <person name="LaButti K."/>
            <person name="Lindquist E.A."/>
            <person name="Lipzen A."/>
            <person name="Lundell T."/>
            <person name="Morin E."/>
            <person name="Murat C."/>
            <person name="Riley R."/>
            <person name="Ohm R."/>
            <person name="Sun H."/>
            <person name="Tunlid A."/>
            <person name="Henrissat B."/>
            <person name="Grigoriev I.V."/>
            <person name="Hibbett D.S."/>
            <person name="Martin F."/>
        </authorList>
    </citation>
    <scope>NUCLEOTIDE SEQUENCE [LARGE SCALE GENOMIC DNA]</scope>
    <source>
        <strain evidence="3">Zn</strain>
    </source>
</reference>
<reference evidence="2 3" key="1">
    <citation type="submission" date="2014-04" db="EMBL/GenBank/DDBJ databases">
        <authorList>
            <consortium name="DOE Joint Genome Institute"/>
            <person name="Kuo A."/>
            <person name="Martino E."/>
            <person name="Perotto S."/>
            <person name="Kohler A."/>
            <person name="Nagy L.G."/>
            <person name="Floudas D."/>
            <person name="Copeland A."/>
            <person name="Barry K.W."/>
            <person name="Cichocki N."/>
            <person name="Veneault-Fourrey C."/>
            <person name="LaButti K."/>
            <person name="Lindquist E.A."/>
            <person name="Lipzen A."/>
            <person name="Lundell T."/>
            <person name="Morin E."/>
            <person name="Murat C."/>
            <person name="Sun H."/>
            <person name="Tunlid A."/>
            <person name="Henrissat B."/>
            <person name="Grigoriev I.V."/>
            <person name="Hibbett D.S."/>
            <person name="Martin F."/>
            <person name="Nordberg H.P."/>
            <person name="Cantor M.N."/>
            <person name="Hua S.X."/>
        </authorList>
    </citation>
    <scope>NUCLEOTIDE SEQUENCE [LARGE SCALE GENOMIC DNA]</scope>
    <source>
        <strain evidence="2 3">Zn</strain>
    </source>
</reference>
<dbReference type="InParanoid" id="A0A0C3E380"/>
<evidence type="ECO:0000313" key="3">
    <source>
        <dbReference type="Proteomes" id="UP000054321"/>
    </source>
</evidence>
<evidence type="ECO:0000256" key="1">
    <source>
        <dbReference type="SAM" id="MobiDB-lite"/>
    </source>
</evidence>
<accession>A0A0C3E380</accession>
<keyword evidence="3" id="KW-1185">Reference proteome</keyword>
<dbReference type="AlphaFoldDB" id="A0A0C3E380"/>
<organism evidence="2 3">
    <name type="scientific">Oidiodendron maius (strain Zn)</name>
    <dbReference type="NCBI Taxonomy" id="913774"/>
    <lineage>
        <taxon>Eukaryota</taxon>
        <taxon>Fungi</taxon>
        <taxon>Dikarya</taxon>
        <taxon>Ascomycota</taxon>
        <taxon>Pezizomycotina</taxon>
        <taxon>Leotiomycetes</taxon>
        <taxon>Leotiomycetes incertae sedis</taxon>
        <taxon>Myxotrichaceae</taxon>
        <taxon>Oidiodendron</taxon>
    </lineage>
</organism>
<proteinExistence type="predicted"/>
<name>A0A0C3E380_OIDMZ</name>
<dbReference type="Proteomes" id="UP000054321">
    <property type="component" value="Unassembled WGS sequence"/>
</dbReference>